<gene>
    <name evidence="3" type="ORF">DPMN_084416</name>
</gene>
<dbReference type="Proteomes" id="UP000828390">
    <property type="component" value="Unassembled WGS sequence"/>
</dbReference>
<reference evidence="3" key="1">
    <citation type="journal article" date="2019" name="bioRxiv">
        <title>The Genome of the Zebra Mussel, Dreissena polymorpha: A Resource for Invasive Species Research.</title>
        <authorList>
            <person name="McCartney M.A."/>
            <person name="Auch B."/>
            <person name="Kono T."/>
            <person name="Mallez S."/>
            <person name="Zhang Y."/>
            <person name="Obille A."/>
            <person name="Becker A."/>
            <person name="Abrahante J.E."/>
            <person name="Garbe J."/>
            <person name="Badalamenti J.P."/>
            <person name="Herman A."/>
            <person name="Mangelson H."/>
            <person name="Liachko I."/>
            <person name="Sullivan S."/>
            <person name="Sone E.D."/>
            <person name="Koren S."/>
            <person name="Silverstein K.A.T."/>
            <person name="Beckman K.B."/>
            <person name="Gohl D.M."/>
        </authorList>
    </citation>
    <scope>NUCLEOTIDE SEQUENCE</scope>
    <source>
        <strain evidence="3">Duluth1</strain>
        <tissue evidence="3">Whole animal</tissue>
    </source>
</reference>
<reference evidence="3" key="2">
    <citation type="submission" date="2020-11" db="EMBL/GenBank/DDBJ databases">
        <authorList>
            <person name="McCartney M.A."/>
            <person name="Auch B."/>
            <person name="Kono T."/>
            <person name="Mallez S."/>
            <person name="Becker A."/>
            <person name="Gohl D.M."/>
            <person name="Silverstein K.A.T."/>
            <person name="Koren S."/>
            <person name="Bechman K.B."/>
            <person name="Herman A."/>
            <person name="Abrahante J.E."/>
            <person name="Garbe J."/>
        </authorList>
    </citation>
    <scope>NUCLEOTIDE SEQUENCE</scope>
    <source>
        <strain evidence="3">Duluth1</strain>
        <tissue evidence="3">Whole animal</tissue>
    </source>
</reference>
<keyword evidence="2" id="KW-1133">Transmembrane helix</keyword>
<feature type="region of interest" description="Disordered" evidence="1">
    <location>
        <begin position="1"/>
        <end position="24"/>
    </location>
</feature>
<keyword evidence="2" id="KW-0472">Membrane</keyword>
<evidence type="ECO:0000313" key="3">
    <source>
        <dbReference type="EMBL" id="KAH3696934.1"/>
    </source>
</evidence>
<proteinExistence type="predicted"/>
<organism evidence="3 4">
    <name type="scientific">Dreissena polymorpha</name>
    <name type="common">Zebra mussel</name>
    <name type="synonym">Mytilus polymorpha</name>
    <dbReference type="NCBI Taxonomy" id="45954"/>
    <lineage>
        <taxon>Eukaryota</taxon>
        <taxon>Metazoa</taxon>
        <taxon>Spiralia</taxon>
        <taxon>Lophotrochozoa</taxon>
        <taxon>Mollusca</taxon>
        <taxon>Bivalvia</taxon>
        <taxon>Autobranchia</taxon>
        <taxon>Heteroconchia</taxon>
        <taxon>Euheterodonta</taxon>
        <taxon>Imparidentia</taxon>
        <taxon>Neoheterodontei</taxon>
        <taxon>Myida</taxon>
        <taxon>Dreissenoidea</taxon>
        <taxon>Dreissenidae</taxon>
        <taxon>Dreissena</taxon>
    </lineage>
</organism>
<dbReference type="AlphaFoldDB" id="A0A9D3YET9"/>
<name>A0A9D3YET9_DREPO</name>
<keyword evidence="2" id="KW-0812">Transmembrane</keyword>
<feature type="transmembrane region" description="Helical" evidence="2">
    <location>
        <begin position="30"/>
        <end position="49"/>
    </location>
</feature>
<evidence type="ECO:0000313" key="4">
    <source>
        <dbReference type="Proteomes" id="UP000828390"/>
    </source>
</evidence>
<protein>
    <submittedName>
        <fullName evidence="3">Uncharacterized protein</fullName>
    </submittedName>
</protein>
<dbReference type="EMBL" id="JAIWYP010000016">
    <property type="protein sequence ID" value="KAH3696934.1"/>
    <property type="molecule type" value="Genomic_DNA"/>
</dbReference>
<evidence type="ECO:0000256" key="1">
    <source>
        <dbReference type="SAM" id="MobiDB-lite"/>
    </source>
</evidence>
<sequence length="59" mass="6580">MATGQHGPYGRLVPSRAMEDSRRDQGRAPILNRTLWAAIVWVIIANTLFAKINPALHQV</sequence>
<comment type="caution">
    <text evidence="3">The sequence shown here is derived from an EMBL/GenBank/DDBJ whole genome shotgun (WGS) entry which is preliminary data.</text>
</comment>
<accession>A0A9D3YET9</accession>
<keyword evidence="4" id="KW-1185">Reference proteome</keyword>
<evidence type="ECO:0000256" key="2">
    <source>
        <dbReference type="SAM" id="Phobius"/>
    </source>
</evidence>